<proteinExistence type="predicted"/>
<dbReference type="EMBL" id="SNWN01000011">
    <property type="protein sequence ID" value="TDO20400.1"/>
    <property type="molecule type" value="Genomic_DNA"/>
</dbReference>
<keyword evidence="3" id="KW-1185">Reference proteome</keyword>
<evidence type="ECO:0000256" key="1">
    <source>
        <dbReference type="SAM" id="Coils"/>
    </source>
</evidence>
<dbReference type="RefSeq" id="WP_094254642.1">
    <property type="nucleotide sequence ID" value="NZ_NNCE01000003.1"/>
</dbReference>
<evidence type="ECO:0000313" key="3">
    <source>
        <dbReference type="Proteomes" id="UP000295518"/>
    </source>
</evidence>
<accession>A0A4R6IDQ2</accession>
<organism evidence="2 3">
    <name type="scientific">Mycoplasma testudineum</name>
    <dbReference type="NCBI Taxonomy" id="244584"/>
    <lineage>
        <taxon>Bacteria</taxon>
        <taxon>Bacillati</taxon>
        <taxon>Mycoplasmatota</taxon>
        <taxon>Mollicutes</taxon>
        <taxon>Mycoplasmataceae</taxon>
        <taxon>Mycoplasma</taxon>
    </lineage>
</organism>
<reference evidence="2 3" key="1">
    <citation type="submission" date="2019-03" db="EMBL/GenBank/DDBJ databases">
        <title>Genomic Encyclopedia of Archaeal and Bacterial Type Strains, Phase II (KMG-II): from individual species to whole genera.</title>
        <authorList>
            <person name="Goeker M."/>
        </authorList>
    </citation>
    <scope>NUCLEOTIDE SEQUENCE [LARGE SCALE GENOMIC DNA]</scope>
    <source>
        <strain evidence="2 3">ATCC 700618</strain>
    </source>
</reference>
<comment type="caution">
    <text evidence="2">The sequence shown here is derived from an EMBL/GenBank/DDBJ whole genome shotgun (WGS) entry which is preliminary data.</text>
</comment>
<keyword evidence="1" id="KW-0175">Coiled coil</keyword>
<protein>
    <submittedName>
        <fullName evidence="2">Uncharacterized protein</fullName>
    </submittedName>
</protein>
<gene>
    <name evidence="2" type="ORF">EI74_0478</name>
</gene>
<dbReference type="Proteomes" id="UP000295518">
    <property type="component" value="Unassembled WGS sequence"/>
</dbReference>
<feature type="coiled-coil region" evidence="1">
    <location>
        <begin position="88"/>
        <end position="129"/>
    </location>
</feature>
<name>A0A4R6IDQ2_9MOLU</name>
<evidence type="ECO:0000313" key="2">
    <source>
        <dbReference type="EMBL" id="TDO20400.1"/>
    </source>
</evidence>
<dbReference type="AlphaFoldDB" id="A0A4R6IDQ2"/>
<sequence>MQNKKNIKRTDAHTEQIKKFEKFVDSHEKSGKLTIKSLNKWVQLYYWHGKEINFNILENRDLEAVGLFRYNKITMEDISFKNQVLMMLGQINKKVENIEKEIIELKKDVAELKIRVGNLEQRVANIEVDVAMLKNIHNL</sequence>
<dbReference type="Gene3D" id="1.20.5.170">
    <property type="match status" value="1"/>
</dbReference>